<feature type="compositionally biased region" description="Basic and acidic residues" evidence="5">
    <location>
        <begin position="129"/>
        <end position="140"/>
    </location>
</feature>
<dbReference type="PROSITE" id="PS50089">
    <property type="entry name" value="ZF_RING_2"/>
    <property type="match status" value="1"/>
</dbReference>
<evidence type="ECO:0000313" key="7">
    <source>
        <dbReference type="EMBL" id="TVU26944.1"/>
    </source>
</evidence>
<dbReference type="PANTHER" id="PTHR15710:SF77">
    <property type="entry name" value="RING-H2 FINGER PROTEIN ATL21B"/>
    <property type="match status" value="1"/>
</dbReference>
<dbReference type="OrthoDB" id="696294at2759"/>
<dbReference type="SUPFAM" id="SSF57850">
    <property type="entry name" value="RING/U-box"/>
    <property type="match status" value="1"/>
</dbReference>
<dbReference type="GO" id="GO:0008270">
    <property type="term" value="F:zinc ion binding"/>
    <property type="evidence" value="ECO:0007669"/>
    <property type="project" value="UniProtKB-KW"/>
</dbReference>
<evidence type="ECO:0000259" key="6">
    <source>
        <dbReference type="PROSITE" id="PS50089"/>
    </source>
</evidence>
<accession>A0A5J9UU67</accession>
<reference evidence="7 8" key="1">
    <citation type="journal article" date="2019" name="Sci. Rep.">
        <title>A high-quality genome of Eragrostis curvula grass provides insights into Poaceae evolution and supports new strategies to enhance forage quality.</title>
        <authorList>
            <person name="Carballo J."/>
            <person name="Santos B.A.C.M."/>
            <person name="Zappacosta D."/>
            <person name="Garbus I."/>
            <person name="Selva J.P."/>
            <person name="Gallo C.A."/>
            <person name="Diaz A."/>
            <person name="Albertini E."/>
            <person name="Caccamo M."/>
            <person name="Echenique V."/>
        </authorList>
    </citation>
    <scope>NUCLEOTIDE SEQUENCE [LARGE SCALE GENOMIC DNA]</scope>
    <source>
        <strain evidence="8">cv. Victoria</strain>
        <tissue evidence="7">Leaf</tissue>
    </source>
</reference>
<dbReference type="Gene3D" id="3.30.40.10">
    <property type="entry name" value="Zinc/RING finger domain, C3HC4 (zinc finger)"/>
    <property type="match status" value="1"/>
</dbReference>
<dbReference type="Proteomes" id="UP000324897">
    <property type="component" value="Chromosome 2"/>
</dbReference>
<dbReference type="GO" id="GO:0061630">
    <property type="term" value="F:ubiquitin protein ligase activity"/>
    <property type="evidence" value="ECO:0007669"/>
    <property type="project" value="TreeGrafter"/>
</dbReference>
<feature type="region of interest" description="Disordered" evidence="5">
    <location>
        <begin position="1"/>
        <end position="25"/>
    </location>
</feature>
<evidence type="ECO:0000256" key="5">
    <source>
        <dbReference type="SAM" id="MobiDB-lite"/>
    </source>
</evidence>
<keyword evidence="3" id="KW-0862">Zinc</keyword>
<evidence type="ECO:0000256" key="4">
    <source>
        <dbReference type="PROSITE-ProRule" id="PRU00175"/>
    </source>
</evidence>
<name>A0A5J9UU67_9POAL</name>
<feature type="domain" description="RING-type" evidence="6">
    <location>
        <begin position="264"/>
        <end position="308"/>
    </location>
</feature>
<dbReference type="InterPro" id="IPR001841">
    <property type="entry name" value="Znf_RING"/>
</dbReference>
<feature type="region of interest" description="Disordered" evidence="5">
    <location>
        <begin position="127"/>
        <end position="154"/>
    </location>
</feature>
<proteinExistence type="predicted"/>
<feature type="non-terminal residue" evidence="7">
    <location>
        <position position="1"/>
    </location>
</feature>
<dbReference type="EMBL" id="RWGY01000013">
    <property type="protein sequence ID" value="TVU26944.1"/>
    <property type="molecule type" value="Genomic_DNA"/>
</dbReference>
<gene>
    <name evidence="7" type="ORF">EJB05_29520</name>
</gene>
<organism evidence="7 8">
    <name type="scientific">Eragrostis curvula</name>
    <name type="common">weeping love grass</name>
    <dbReference type="NCBI Taxonomy" id="38414"/>
    <lineage>
        <taxon>Eukaryota</taxon>
        <taxon>Viridiplantae</taxon>
        <taxon>Streptophyta</taxon>
        <taxon>Embryophyta</taxon>
        <taxon>Tracheophyta</taxon>
        <taxon>Spermatophyta</taxon>
        <taxon>Magnoliopsida</taxon>
        <taxon>Liliopsida</taxon>
        <taxon>Poales</taxon>
        <taxon>Poaceae</taxon>
        <taxon>PACMAD clade</taxon>
        <taxon>Chloridoideae</taxon>
        <taxon>Eragrostideae</taxon>
        <taxon>Eragrostidinae</taxon>
        <taxon>Eragrostis</taxon>
    </lineage>
</organism>
<keyword evidence="1" id="KW-0479">Metal-binding</keyword>
<dbReference type="GO" id="GO:0016567">
    <property type="term" value="P:protein ubiquitination"/>
    <property type="evidence" value="ECO:0007669"/>
    <property type="project" value="TreeGrafter"/>
</dbReference>
<dbReference type="PANTHER" id="PTHR15710">
    <property type="entry name" value="E3 UBIQUITIN-PROTEIN LIGASE PRAJA"/>
    <property type="match status" value="1"/>
</dbReference>
<dbReference type="SMART" id="SM00184">
    <property type="entry name" value="RING"/>
    <property type="match status" value="1"/>
</dbReference>
<dbReference type="CDD" id="cd16454">
    <property type="entry name" value="RING-H2_PA-TM-RING"/>
    <property type="match status" value="1"/>
</dbReference>
<dbReference type="InterPro" id="IPR013083">
    <property type="entry name" value="Znf_RING/FYVE/PHD"/>
</dbReference>
<protein>
    <recommendedName>
        <fullName evidence="6">RING-type domain-containing protein</fullName>
    </recommendedName>
</protein>
<dbReference type="AlphaFoldDB" id="A0A5J9UU67"/>
<evidence type="ECO:0000256" key="2">
    <source>
        <dbReference type="ARBA" id="ARBA00022771"/>
    </source>
</evidence>
<keyword evidence="2 4" id="KW-0863">Zinc-finger</keyword>
<evidence type="ECO:0000313" key="8">
    <source>
        <dbReference type="Proteomes" id="UP000324897"/>
    </source>
</evidence>
<feature type="compositionally biased region" description="Low complexity" evidence="5">
    <location>
        <begin position="9"/>
        <end position="22"/>
    </location>
</feature>
<dbReference type="Gramene" id="TVU26944">
    <property type="protein sequence ID" value="TVU26944"/>
    <property type="gene ID" value="EJB05_29520"/>
</dbReference>
<dbReference type="GO" id="GO:0005737">
    <property type="term" value="C:cytoplasm"/>
    <property type="evidence" value="ECO:0007669"/>
    <property type="project" value="TreeGrafter"/>
</dbReference>
<evidence type="ECO:0000256" key="1">
    <source>
        <dbReference type="ARBA" id="ARBA00022723"/>
    </source>
</evidence>
<comment type="caution">
    <text evidence="7">The sequence shown here is derived from an EMBL/GenBank/DDBJ whole genome shotgun (WGS) entry which is preliminary data.</text>
</comment>
<evidence type="ECO:0000256" key="3">
    <source>
        <dbReference type="ARBA" id="ARBA00022833"/>
    </source>
</evidence>
<sequence>MASENTEHATTTATEDTAAARAASEDAERLLALLSEQHHEFPDQHDEEHNGVARGNTLHGRFNDLERRIGNLEGSLRIFDVMMVTTVGALEGVPPLDLDDITFLEQDGPTEDDVAAVQELMDQFFPEQRQQEESPEEHEAVPQASSDDGDGRRNNGALFDEFVRRIGEIIHEAVIDPDELDVAIALEAVGLPVLDGYANPAQDNNVVVLRGRRLPRLDESESYRNGGFGAVPASAAAVAALEKRIFRAGGGGNDDGCCGGLRGCAICLDEEFEEGQELSVMPCSQAHAFHTQCITAWLGQSNMCPLCRHALPTSED</sequence>
<dbReference type="Pfam" id="PF13639">
    <property type="entry name" value="zf-RING_2"/>
    <property type="match status" value="1"/>
</dbReference>
<keyword evidence="8" id="KW-1185">Reference proteome</keyword>